<dbReference type="InterPro" id="IPR007225">
    <property type="entry name" value="EXOC6/Sec15"/>
</dbReference>
<dbReference type="OMA" id="NINWMAD"/>
<dbReference type="AlphaFoldDB" id="A0A3B6GQZ2"/>
<feature type="domain" description="Exocyst complex subunit EXOC6/Sec15 C-terminal" evidence="9">
    <location>
        <begin position="482"/>
        <end position="833"/>
    </location>
</feature>
<dbReference type="Gramene" id="TraesWEE_scaffold_022499_01G000100.1">
    <property type="protein sequence ID" value="TraesWEE_scaffold_022499_01G000100.1"/>
    <property type="gene ID" value="TraesWEE_scaffold_022499_01G000100"/>
</dbReference>
<dbReference type="Gramene" id="TraesROB_scaffold_037785_01G000100.1">
    <property type="protein sequence ID" value="TraesROB_scaffold_037785_01G000100.1"/>
    <property type="gene ID" value="TraesROB_scaffold_037785_01G000100"/>
</dbReference>
<evidence type="ECO:0000313" key="11">
    <source>
        <dbReference type="EnsemblPlants" id="TraesCS3D02G205600.1.cds1"/>
    </source>
</evidence>
<dbReference type="EnsemblPlants" id="TraesCS3D02G205600.1">
    <property type="protein sequence ID" value="TraesCS3D02G205600.1.cds1"/>
    <property type="gene ID" value="TraesCS3D02G205600"/>
</dbReference>
<dbReference type="Gramene" id="TraesCS3D02G205600.1">
    <property type="protein sequence ID" value="TraesCS3D02G205600.1.cds1"/>
    <property type="gene ID" value="TraesCS3D02G205600"/>
</dbReference>
<keyword evidence="5" id="KW-0963">Cytoplasm</keyword>
<dbReference type="Gramene" id="TraesCLE_scaffold_016784_01G000100.1">
    <property type="protein sequence ID" value="TraesCLE_scaffold_016784_01G000100.1"/>
    <property type="gene ID" value="TraesCLE_scaffold_016784_01G000100"/>
</dbReference>
<dbReference type="Gramene" id="TraesCS3D03G0482600.1">
    <property type="protein sequence ID" value="TraesCS3D03G0482600.1.CDS1"/>
    <property type="gene ID" value="TraesCS3D03G0482600"/>
</dbReference>
<dbReference type="FunFam" id="1.20.58.670:FF:000002">
    <property type="entry name" value="Exocyst complex component"/>
    <property type="match status" value="1"/>
</dbReference>
<comment type="similarity">
    <text evidence="2 7">Belongs to the SEC15 family.</text>
</comment>
<gene>
    <name evidence="11" type="primary">LOC123078362</name>
</gene>
<evidence type="ECO:0000256" key="1">
    <source>
        <dbReference type="ARBA" id="ARBA00004514"/>
    </source>
</evidence>
<feature type="compositionally biased region" description="Basic and acidic residues" evidence="8">
    <location>
        <begin position="305"/>
        <end position="317"/>
    </location>
</feature>
<evidence type="ECO:0000256" key="6">
    <source>
        <dbReference type="ARBA" id="ARBA00053307"/>
    </source>
</evidence>
<dbReference type="InterPro" id="IPR048359">
    <property type="entry name" value="EXOC6_Sec15_N"/>
</dbReference>
<dbReference type="GO" id="GO:0006886">
    <property type="term" value="P:intracellular protein transport"/>
    <property type="evidence" value="ECO:0007669"/>
    <property type="project" value="InterPro"/>
</dbReference>
<dbReference type="PIRSF" id="PIRSF025007">
    <property type="entry name" value="Sec15"/>
    <property type="match status" value="1"/>
</dbReference>
<evidence type="ECO:0000256" key="4">
    <source>
        <dbReference type="ARBA" id="ARBA00022483"/>
    </source>
</evidence>
<evidence type="ECO:0000256" key="7">
    <source>
        <dbReference type="PIRNR" id="PIRNR025007"/>
    </source>
</evidence>
<dbReference type="GO" id="GO:0009846">
    <property type="term" value="P:pollen germination"/>
    <property type="evidence" value="ECO:0007669"/>
    <property type="project" value="UniProtKB-ARBA"/>
</dbReference>
<feature type="region of interest" description="Disordered" evidence="8">
    <location>
        <begin position="305"/>
        <end position="325"/>
    </location>
</feature>
<comment type="function">
    <text evidence="6">Component of the exocyst complex involved in the docking of exocytic vesicles with fusion sites on the plasma membrane during regulated or polarized secretion. Involved in polarized cell growth and organ morphogenesis. During cytokinesis, involved in cell plate initiation, cell plate maturation and formation of new primary cell wall.</text>
</comment>
<dbReference type="Gene3D" id="1.10.357.30">
    <property type="entry name" value="Exocyst complex subunit Sec15 C-terminal domain, N-terminal subdomain"/>
    <property type="match status" value="1"/>
</dbReference>
<keyword evidence="3 7" id="KW-0813">Transport</keyword>
<dbReference type="PANTHER" id="PTHR12702">
    <property type="entry name" value="SEC15"/>
    <property type="match status" value="1"/>
</dbReference>
<evidence type="ECO:0000256" key="2">
    <source>
        <dbReference type="ARBA" id="ARBA00007944"/>
    </source>
</evidence>
<keyword evidence="4 7" id="KW-0268">Exocytosis</keyword>
<dbReference type="OrthoDB" id="10267033at2759"/>
<dbReference type="SMR" id="A0A3B6GQZ2"/>
<dbReference type="Gene3D" id="1.20.58.670">
    <property type="entry name" value="Dsl1p vesicle tethering complex, Tip20p subunit, domain D"/>
    <property type="match status" value="1"/>
</dbReference>
<dbReference type="InterPro" id="IPR042044">
    <property type="entry name" value="EXOC6PINT-1/Sec15/Tip20_C_dom2"/>
</dbReference>
<reference evidence="11" key="1">
    <citation type="submission" date="2018-08" db="EMBL/GenBank/DDBJ databases">
        <authorList>
            <person name="Rossello M."/>
        </authorList>
    </citation>
    <scope>NUCLEOTIDE SEQUENCE [LARGE SCALE GENOMIC DNA]</scope>
    <source>
        <strain evidence="11">cv. Chinese Spring</strain>
    </source>
</reference>
<dbReference type="GO" id="GO:0006893">
    <property type="term" value="P:Golgi to plasma membrane transport"/>
    <property type="evidence" value="ECO:0000318"/>
    <property type="project" value="GO_Central"/>
</dbReference>
<dbReference type="GO" id="GO:0006887">
    <property type="term" value="P:exocytosis"/>
    <property type="evidence" value="ECO:0000318"/>
    <property type="project" value="GO_Central"/>
</dbReference>
<dbReference type="FunFam" id="1.10.357.30:FF:000002">
    <property type="entry name" value="Exocyst complex component"/>
    <property type="match status" value="1"/>
</dbReference>
<dbReference type="GO" id="GO:0005829">
    <property type="term" value="C:cytosol"/>
    <property type="evidence" value="ECO:0007669"/>
    <property type="project" value="UniProtKB-SubCell"/>
</dbReference>
<evidence type="ECO:0000313" key="12">
    <source>
        <dbReference type="Proteomes" id="UP000019116"/>
    </source>
</evidence>
<dbReference type="PANTHER" id="PTHR12702:SF1">
    <property type="entry name" value="EXOCYST COMPLEX COMPONENT SEC15B"/>
    <property type="match status" value="1"/>
</dbReference>
<proteinExistence type="inferred from homology"/>
<dbReference type="Gramene" id="TraesCAD_scaffold_021983_01G000200.1">
    <property type="protein sequence ID" value="TraesCAD_scaffold_021983_01G000200.1"/>
    <property type="gene ID" value="TraesCAD_scaffold_021983_01G000200"/>
</dbReference>
<dbReference type="InterPro" id="IPR046361">
    <property type="entry name" value="EXOC6/Sec15_C"/>
</dbReference>
<feature type="domain" description="Exocyst complex component EXOC6/Sec15 N-terminal" evidence="10">
    <location>
        <begin position="123"/>
        <end position="296"/>
    </location>
</feature>
<evidence type="ECO:0000259" key="9">
    <source>
        <dbReference type="Pfam" id="PF04091"/>
    </source>
</evidence>
<reference evidence="11" key="2">
    <citation type="submission" date="2018-10" db="UniProtKB">
        <authorList>
            <consortium name="EnsemblPlants"/>
        </authorList>
    </citation>
    <scope>IDENTIFICATION</scope>
</reference>
<name>A0A3B6GQZ2_WHEAT</name>
<dbReference type="Pfam" id="PF20651">
    <property type="entry name" value="EXOC6_Sec15_N"/>
    <property type="match status" value="1"/>
</dbReference>
<dbReference type="GO" id="GO:0090522">
    <property type="term" value="P:vesicle tethering involved in exocytosis"/>
    <property type="evidence" value="ECO:0007669"/>
    <property type="project" value="UniProtKB-UniRule"/>
</dbReference>
<protein>
    <recommendedName>
        <fullName evidence="7">Exocyst complex component</fullName>
    </recommendedName>
</protein>
<organism evidence="11">
    <name type="scientific">Triticum aestivum</name>
    <name type="common">Wheat</name>
    <dbReference type="NCBI Taxonomy" id="4565"/>
    <lineage>
        <taxon>Eukaryota</taxon>
        <taxon>Viridiplantae</taxon>
        <taxon>Streptophyta</taxon>
        <taxon>Embryophyta</taxon>
        <taxon>Tracheophyta</taxon>
        <taxon>Spermatophyta</taxon>
        <taxon>Magnoliopsida</taxon>
        <taxon>Liliopsida</taxon>
        <taxon>Poales</taxon>
        <taxon>Poaceae</taxon>
        <taxon>BOP clade</taxon>
        <taxon>Pooideae</taxon>
        <taxon>Triticodae</taxon>
        <taxon>Triticeae</taxon>
        <taxon>Triticinae</taxon>
        <taxon>Triticum</taxon>
    </lineage>
</organism>
<evidence type="ECO:0000256" key="5">
    <source>
        <dbReference type="ARBA" id="ARBA00022490"/>
    </source>
</evidence>
<comment type="subcellular location">
    <subcellularLocation>
        <location evidence="1">Cytoplasm</location>
        <location evidence="1">Cytosol</location>
    </subcellularLocation>
</comment>
<keyword evidence="12" id="KW-1185">Reference proteome</keyword>
<dbReference type="STRING" id="4565.A0A3B6GQZ2"/>
<dbReference type="Pfam" id="PF04091">
    <property type="entry name" value="Sec15_C"/>
    <property type="match status" value="1"/>
</dbReference>
<dbReference type="Proteomes" id="UP000019116">
    <property type="component" value="Chromosome 3D"/>
</dbReference>
<evidence type="ECO:0000259" key="10">
    <source>
        <dbReference type="Pfam" id="PF20651"/>
    </source>
</evidence>
<evidence type="ECO:0000256" key="3">
    <source>
        <dbReference type="ARBA" id="ARBA00022448"/>
    </source>
</evidence>
<accession>A0A3B6GQZ2</accession>
<dbReference type="GO" id="GO:0009860">
    <property type="term" value="P:pollen tube growth"/>
    <property type="evidence" value="ECO:0007669"/>
    <property type="project" value="UniProtKB-ARBA"/>
</dbReference>
<dbReference type="GO" id="GO:0060321">
    <property type="term" value="P:acceptance of pollen"/>
    <property type="evidence" value="ECO:0007669"/>
    <property type="project" value="UniProtKB-ARBA"/>
</dbReference>
<dbReference type="GO" id="GO:0000145">
    <property type="term" value="C:exocyst"/>
    <property type="evidence" value="ECO:0000318"/>
    <property type="project" value="GO_Central"/>
</dbReference>
<dbReference type="InterPro" id="IPR042045">
    <property type="entry name" value="EXOC6/Sec15_C_dom1"/>
</dbReference>
<sequence length="870" mass="95424">MGPTCQLVHAHTSVLSGPTFQPLHASCPDDPLFLLVAIPTVPFPLSCPTRQLPFLPQPQLLQISMRRKLAGDAPASASAGGGSAPSEADLAQLSTAISAGEDLGPFVRRAFACGRPEPLLSSLRAVARDRESEIEELCRAHFHDFIRAVDDLRSLLADAEVLKGSLSASHSALLSSSAPLLASLESFLAARALAGNLSSALASSHRCVRLLALAARANDHLQAGNHSLYLALRAVDAIDLNLASRPDPLPLPALRRMLLSLVPAVRVHAEREISREFADWMVSIRAASRHLGQVAIGRSAAARQRQEELRSKHRPLEESITLDDDGAGDLDDFAAATATSDGSDGAAAASFDLTQLYRAMHIHQTLALGERFKKYYLENRKLQLTSDFDVIAATPFLESHQVFFAQIAGFFIVEDRVFRTGGGLTSRVDVDALWEAALGKMISVLEDNFSRMQTANHLLLITDYAALLAATMRRYSYPVGMLLDVLAKHRDKYHDLLLADCRRQVAEALAADKFDQMLMRKEYEYSMNVLAFGIQSSDITPAFPYVAPFSCTVPDICRIVRSFIEDSVSFMAHGGGGDTYAAVKKYLGRILSEVVNASIQKLVDSGSGLSVSQAMQVAANMSIMERACEFFTRHAAQLCGVPLRAVERGRRDFPLRKSRDAAEALLLRLLCSKVDEFMRQSDGVNWIADDPPAGGNEYANEVTIYLETLTSTAQQILPLPVLRRVLVAVLVHISERIIALFLNDSVKRFSASAVIGIDTDLKMFESFAENMSSLFLDSHQDSAASEMKSALVEPRQLVNLLMSNSPENFLNPVIREKSYNKLDYKKVAIISEKFRDTSESYFSTFGTRGARQNPKKKSLDTLIKRLREAS</sequence>
<evidence type="ECO:0000256" key="8">
    <source>
        <dbReference type="SAM" id="MobiDB-lite"/>
    </source>
</evidence>